<dbReference type="CDD" id="cd00567">
    <property type="entry name" value="ACAD"/>
    <property type="match status" value="1"/>
</dbReference>
<dbReference type="Pfam" id="PF02771">
    <property type="entry name" value="Acyl-CoA_dh_N"/>
    <property type="match status" value="1"/>
</dbReference>
<evidence type="ECO:0000313" key="9">
    <source>
        <dbReference type="EMBL" id="KAA2257573.1"/>
    </source>
</evidence>
<evidence type="ECO:0000259" key="7">
    <source>
        <dbReference type="Pfam" id="PF02770"/>
    </source>
</evidence>
<dbReference type="InterPro" id="IPR009100">
    <property type="entry name" value="AcylCoA_DH/oxidase_NM_dom_sf"/>
</dbReference>
<evidence type="ECO:0000256" key="4">
    <source>
        <dbReference type="ARBA" id="ARBA00022827"/>
    </source>
</evidence>
<dbReference type="OrthoDB" id="3666321at2"/>
<dbReference type="Gene3D" id="1.20.140.10">
    <property type="entry name" value="Butyryl-CoA Dehydrogenase, subunit A, domain 3"/>
    <property type="match status" value="1"/>
</dbReference>
<accession>A0A5B2X347</accession>
<comment type="caution">
    <text evidence="9">The sequence shown here is derived from an EMBL/GenBank/DDBJ whole genome shotgun (WGS) entry which is preliminary data.</text>
</comment>
<organism evidence="9 10">
    <name type="scientific">Solihabitans fulvus</name>
    <dbReference type="NCBI Taxonomy" id="1892852"/>
    <lineage>
        <taxon>Bacteria</taxon>
        <taxon>Bacillati</taxon>
        <taxon>Actinomycetota</taxon>
        <taxon>Actinomycetes</taxon>
        <taxon>Pseudonocardiales</taxon>
        <taxon>Pseudonocardiaceae</taxon>
        <taxon>Solihabitans</taxon>
    </lineage>
</organism>
<keyword evidence="5" id="KW-0560">Oxidoreductase</keyword>
<dbReference type="SUPFAM" id="SSF47203">
    <property type="entry name" value="Acyl-CoA dehydrogenase C-terminal domain-like"/>
    <property type="match status" value="1"/>
</dbReference>
<evidence type="ECO:0000259" key="6">
    <source>
        <dbReference type="Pfam" id="PF00441"/>
    </source>
</evidence>
<dbReference type="Gene3D" id="1.10.540.10">
    <property type="entry name" value="Acyl-CoA dehydrogenase/oxidase, N-terminal domain"/>
    <property type="match status" value="1"/>
</dbReference>
<reference evidence="9 10" key="1">
    <citation type="submission" date="2019-09" db="EMBL/GenBank/DDBJ databases">
        <title>Goodfellowia gen. nov., a new genus of the Pseudonocardineae related to Actinoalloteichus, containing Goodfellowia coeruleoviolacea gen. nov., comb. nov. gen. nov., comb. nov.</title>
        <authorList>
            <person name="Labeda D."/>
        </authorList>
    </citation>
    <scope>NUCLEOTIDE SEQUENCE [LARGE SCALE GENOMIC DNA]</scope>
    <source>
        <strain evidence="9 10">AN110305</strain>
    </source>
</reference>
<dbReference type="SUPFAM" id="SSF56645">
    <property type="entry name" value="Acyl-CoA dehydrogenase NM domain-like"/>
    <property type="match status" value="1"/>
</dbReference>
<dbReference type="AlphaFoldDB" id="A0A5B2X347"/>
<evidence type="ECO:0000313" key="10">
    <source>
        <dbReference type="Proteomes" id="UP000323454"/>
    </source>
</evidence>
<dbReference type="InterPro" id="IPR046373">
    <property type="entry name" value="Acyl-CoA_Oxase/DH_mid-dom_sf"/>
</dbReference>
<dbReference type="GO" id="GO:0050660">
    <property type="term" value="F:flavin adenine dinucleotide binding"/>
    <property type="evidence" value="ECO:0007669"/>
    <property type="project" value="InterPro"/>
</dbReference>
<dbReference type="Pfam" id="PF02770">
    <property type="entry name" value="Acyl-CoA_dh_M"/>
    <property type="match status" value="1"/>
</dbReference>
<protein>
    <submittedName>
        <fullName evidence="9">Acyl-CoA dehydrogenase family protein</fullName>
    </submittedName>
</protein>
<feature type="domain" description="Acyl-CoA dehydrogenase/oxidase C-terminal" evidence="6">
    <location>
        <begin position="233"/>
        <end position="380"/>
    </location>
</feature>
<sequence>MRHAPYELAAEFDRRLGDPSDAGRLFSHARCAALDDREEFPQEICRELDVLGLPAHYVPTEHGGTLRSYEEAVQLMRAVARRDLTVAIAHGKTFLGAVSVWVGGDRDQADALGAEIAGGTIVSWGLTEREHGSDLLAGEVLAERVADGYRVSGEKWLINNGTRGHLVCLLARTARDAGPRSFGILLVDKRKLDPASYRTLPAERLHGIRGADISGIAFADAAVPGTALVGPEGGGVEIVLKSLQLTRTLCASLSLGAADHALRLGTDYALRRENYGSLLIDLPQSRRLLALSYADLLLAEAVTVVASRGIHALTGELGVISAATKFFVPNLVEQAVKRLAKLMGSRALLVGDTHEHGRFQKVQRDHRIVGIFDGNSVVNLHSLVNQFPLLAKSYRRGTVDAAGLTAATTLTDPLPEFDRDRLTLLARGGCSVVQALPAGVAELTALVARGEVPESLERTAIGLKLAADELLAAIAAQRPAAVDVPAEAFDLAERYTACFAAAAAIQLWLRNRATVVDGPAGALWRSGLWLEAALTRLLGRLRPARPDGTDDVFERLVEPLVAQHEAGQLLSLLPYQQQEARR</sequence>
<name>A0A5B2X347_9PSEU</name>
<dbReference type="InterPro" id="IPR009075">
    <property type="entry name" value="AcylCo_DH/oxidase_C"/>
</dbReference>
<evidence type="ECO:0000256" key="3">
    <source>
        <dbReference type="ARBA" id="ARBA00022630"/>
    </source>
</evidence>
<reference evidence="9 10" key="2">
    <citation type="submission" date="2019-09" db="EMBL/GenBank/DDBJ databases">
        <authorList>
            <person name="Jin C."/>
        </authorList>
    </citation>
    <scope>NUCLEOTIDE SEQUENCE [LARGE SCALE GENOMIC DNA]</scope>
    <source>
        <strain evidence="9 10">AN110305</strain>
    </source>
</reference>
<dbReference type="EMBL" id="VUOB01000045">
    <property type="protein sequence ID" value="KAA2257573.1"/>
    <property type="molecule type" value="Genomic_DNA"/>
</dbReference>
<dbReference type="PANTHER" id="PTHR43884:SF19">
    <property type="entry name" value="ACYL-COA DEHYDROGENASE FADE4-RELATED"/>
    <property type="match status" value="1"/>
</dbReference>
<keyword evidence="10" id="KW-1185">Reference proteome</keyword>
<feature type="domain" description="Acyl-CoA dehydrogenase/oxidase N-terminal" evidence="8">
    <location>
        <begin position="31"/>
        <end position="117"/>
    </location>
</feature>
<dbReference type="Gene3D" id="2.40.110.10">
    <property type="entry name" value="Butyryl-CoA Dehydrogenase, subunit A, domain 2"/>
    <property type="match status" value="1"/>
</dbReference>
<keyword evidence="4 5" id="KW-0274">FAD</keyword>
<dbReference type="GO" id="GO:0003995">
    <property type="term" value="F:acyl-CoA dehydrogenase activity"/>
    <property type="evidence" value="ECO:0007669"/>
    <property type="project" value="TreeGrafter"/>
</dbReference>
<evidence type="ECO:0000259" key="8">
    <source>
        <dbReference type="Pfam" id="PF02771"/>
    </source>
</evidence>
<gene>
    <name evidence="9" type="ORF">F0L68_25085</name>
</gene>
<evidence type="ECO:0000256" key="5">
    <source>
        <dbReference type="RuleBase" id="RU362125"/>
    </source>
</evidence>
<comment type="similarity">
    <text evidence="2 5">Belongs to the acyl-CoA dehydrogenase family.</text>
</comment>
<dbReference type="PANTHER" id="PTHR43884">
    <property type="entry name" value="ACYL-COA DEHYDROGENASE"/>
    <property type="match status" value="1"/>
</dbReference>
<dbReference type="RefSeq" id="WP_149852252.1">
    <property type="nucleotide sequence ID" value="NZ_VUOB01000045.1"/>
</dbReference>
<dbReference type="InterPro" id="IPR036250">
    <property type="entry name" value="AcylCo_DH-like_C"/>
</dbReference>
<dbReference type="InterPro" id="IPR013786">
    <property type="entry name" value="AcylCoA_DH/ox_N"/>
</dbReference>
<evidence type="ECO:0000256" key="2">
    <source>
        <dbReference type="ARBA" id="ARBA00009347"/>
    </source>
</evidence>
<proteinExistence type="inferred from homology"/>
<evidence type="ECO:0000256" key="1">
    <source>
        <dbReference type="ARBA" id="ARBA00001974"/>
    </source>
</evidence>
<dbReference type="Pfam" id="PF00441">
    <property type="entry name" value="Acyl-CoA_dh_1"/>
    <property type="match status" value="1"/>
</dbReference>
<keyword evidence="3 5" id="KW-0285">Flavoprotein</keyword>
<dbReference type="InterPro" id="IPR037069">
    <property type="entry name" value="AcylCoA_DH/ox_N_sf"/>
</dbReference>
<dbReference type="Proteomes" id="UP000323454">
    <property type="component" value="Unassembled WGS sequence"/>
</dbReference>
<feature type="domain" description="Acyl-CoA oxidase/dehydrogenase middle" evidence="7">
    <location>
        <begin position="125"/>
        <end position="220"/>
    </location>
</feature>
<comment type="cofactor">
    <cofactor evidence="1 5">
        <name>FAD</name>
        <dbReference type="ChEBI" id="CHEBI:57692"/>
    </cofactor>
</comment>
<dbReference type="InterPro" id="IPR006091">
    <property type="entry name" value="Acyl-CoA_Oxase/DH_mid-dom"/>
</dbReference>
<dbReference type="GO" id="GO:0005886">
    <property type="term" value="C:plasma membrane"/>
    <property type="evidence" value="ECO:0007669"/>
    <property type="project" value="TreeGrafter"/>
</dbReference>